<keyword evidence="7" id="KW-0378">Hydrolase</keyword>
<dbReference type="PROSITE" id="PS50188">
    <property type="entry name" value="B302_SPRY"/>
    <property type="match status" value="1"/>
</dbReference>
<feature type="compositionally biased region" description="Basic residues" evidence="12">
    <location>
        <begin position="9"/>
        <end position="20"/>
    </location>
</feature>
<feature type="transmembrane region" description="Helical" evidence="13">
    <location>
        <begin position="2186"/>
        <end position="2207"/>
    </location>
</feature>
<keyword evidence="3 13" id="KW-0812">Transmembrane</keyword>
<dbReference type="SUPFAM" id="SSF144246">
    <property type="entry name" value="Coronavirus NSP10-like"/>
    <property type="match status" value="1"/>
</dbReference>
<comment type="subcellular location">
    <subcellularLocation>
        <location evidence="1">Host membrane</location>
        <topology evidence="1">Multi-pass membrane protein</topology>
    </subcellularLocation>
</comment>
<feature type="transmembrane region" description="Helical" evidence="13">
    <location>
        <begin position="2155"/>
        <end position="2180"/>
    </location>
</feature>
<evidence type="ECO:0000256" key="13">
    <source>
        <dbReference type="SAM" id="Phobius"/>
    </source>
</evidence>
<reference evidence="18" key="1">
    <citation type="submission" date="2019-03" db="EMBL/GenBank/DDBJ databases">
        <title>Endangered wild salmon infected by newly discovered viruses.</title>
        <authorList>
            <person name="Mordecai G.J."/>
            <person name="Miller K.M."/>
            <person name="DiCicco E."/>
            <person name="Schulze A.D."/>
            <person name="Kaukinen K.H."/>
            <person name="Ming T.J."/>
            <person name="Li S."/>
            <person name="Tabata A."/>
            <person name="Teffer A."/>
            <person name="Ferguson H.W."/>
            <person name="Suttle C.A."/>
        </authorList>
    </citation>
    <scope>NUCLEOTIDE SEQUENCE</scope>
    <source>
        <strain evidence="18">H14</strain>
    </source>
</reference>
<keyword evidence="4" id="KW-0479">Metal-binding</keyword>
<feature type="transmembrane region" description="Helical" evidence="13">
    <location>
        <begin position="2016"/>
        <end position="2037"/>
    </location>
</feature>
<feature type="transmembrane region" description="Helical" evidence="13">
    <location>
        <begin position="45"/>
        <end position="62"/>
    </location>
</feature>
<name>A0AAE6IRP8_9NIDO</name>
<dbReference type="InterPro" id="IPR043136">
    <property type="entry name" value="B30.2/SPRY_sf"/>
</dbReference>
<evidence type="ECO:0000313" key="18">
    <source>
        <dbReference type="EMBL" id="QEG08236.1"/>
    </source>
</evidence>
<dbReference type="PROSITE" id="PS50802">
    <property type="entry name" value="OTU"/>
    <property type="match status" value="1"/>
</dbReference>
<evidence type="ECO:0000256" key="1">
    <source>
        <dbReference type="ARBA" id="ARBA00004301"/>
    </source>
</evidence>
<evidence type="ECO:0000256" key="9">
    <source>
        <dbReference type="ARBA" id="ARBA00022870"/>
    </source>
</evidence>
<evidence type="ECO:0000256" key="12">
    <source>
        <dbReference type="SAM" id="MobiDB-lite"/>
    </source>
</evidence>
<feature type="transmembrane region" description="Helical" evidence="13">
    <location>
        <begin position="3526"/>
        <end position="3548"/>
    </location>
</feature>
<evidence type="ECO:0000256" key="11">
    <source>
        <dbReference type="ARBA" id="ARBA00023136"/>
    </source>
</evidence>
<dbReference type="InterPro" id="IPR036333">
    <property type="entry name" value="NSP10_sf_CoV"/>
</dbReference>
<sequence>MDSAPGASRRSKRDCRSRRHKSNACQTSTCHSDVSKRTFSPLDQLLAILLVISVCMLGLVIYKPQIETPISNETFSLCVLGLLSYILGLYVNGFLFVCAFMVCTMLKRTIQILSRFVCFMYNIRLPTPHARLRWLDALHVTLLLHNMRHAPPKPTKKRVSSSAFAKPTLSFNDSVVSTPCTDEPALLDTSSTSFNVVPDLFLSSSSYTPYIPLPTSVASVSWRPELPCPTGLSGTSSSILHETEPLTFGSPAPGMCFPTQRRVIPYRCNKQKQAIYKSTTSKAIAYHFSGVRGVRDIPIPKRMRPQRLIHTVIETVVCPMIDLTTSACITIALSFNCFGVRSPAPYQPDTHEDLTGPTGNCLRLVYNALLRVSFVGRFLPFDVYSDGVRSDTVFNVDGVSNYRLALTKKIITGLFRLVTVSKPHPDAKGYIHVIDNDHVEILSLCDTYRKRVGGNLHLCFNATSVPTHFPSYGVVYALIPNLYPTPITETTQPTYLHNTFFHKDDVTECEKLYGSDYVTVPLSLSVLCLTFTAGFMLAKRLVMPASFCSHQALSALCLRLRIPLPRCSENPLVLTHFKNGYFRSFGVGLSIVTKATGFGLACCFSTTSRPHITFYDVSNPGVYCSVPADCYSIIHFAVTNGETNIPNKYLSTAFYGKLCSVCALETCVCVKCPLCDKNYPSTSSCTCAPCVGCGTHIPANGVCWSCDVKCLICTGRATDVNTLCSNCTPKVTVSKSITIASDCLNVRHQSVRGASSYKKYQCGSPIKPTQHVETYTLLLNVLDCVGSTCFVLANLLRDMNLYVPVSFYAPSGYFMNMFAAVRPPAMRTKGTEPSLFTGVKHHYSFKRHTLDTLPKDCFGFITERVSKCYGVFYDTTTSSPITTEGGECSFKQHDPNHECFVHHCTAFSSIDGVISRSDTLDNMPQSEFYVFYNTNGTYFKCNVDRLAVHTSPNTSLLEAVMGCVSNYNILTPSSTPNVVITAASVSFSCLVNGIWTDVNIPNNRNAPVGAYDFNYSTLQCTDGTLTLPRAPSVQSPHVHYSNETHFTDCAVDSEHFCALSPQLANQAFHMAEQFVTEQPSIIDVAGDGNCLFHAILNAFGISGVASAHFRAYLVSRTIHTNSISNYQFNTCYVPIGDNVELLSCVTQGLRELGIGLIVHSTPMVVVVDSGFPIIIHHFGSHFQAMTNRCIPTALQERVQTAINTGRILCESVHTAQAAFGLTTTAIPPPPPAPLTVDYDLTAFLQANLFDDSEDLSAWVDEEDDFVCPSGPPSRMSCIQECSVEVSLTASAVSTSSSSASHSGAASPLGVALPDTEAVLVAAADVLAKHVSLTHAELLNHQVDFTLDVTTCNLRLDCSSDFCTVYHSARPFGKWLDTMFSNQYQVISSKPIFSTTYWECVLNGTALVAVTLGTIPRNDQFSAFGCSSLSWSCFYADGHYSFTHNAISTILPSVRYERIGVFIDGSLSTISFYGIANTPVLLHVYECVFTDALYAGFGLDDSHDTASFCQSSLTSKCVEVVDIKTALTAKTCVNAANSRGFYQGCGGIAKKLCEHYFLLYDDGSSEFPEGTVKVLVPTYSVDEGRVLHIRGPTPDETYDLDRFSYLCASFSGTTCYVPLISAGIFRNASVSASIVAAFIKHSKFTKYYLAPNSVSDIVIVAQTSALLGFDFVYTPSAYKPINTPVEVPAAITTASNVSVEPSSLVVTSTSEVSDSVCVEPPKLLVSSPISIASAVDVVSSISTTDVTVSDTIISSVIITETISSSIGSVTSTVILSDTLSSVSEGVLSLEEDIFFDTPTFDDSSDVTANDDVPSAPKKSTLNHTFSFLRRDSVDSSSSSDSDDDEVTVPIPSNKPDFSDFKDRTDGLNYVRIRDSYIYSDTKFSYSSDGSDCIKASVNGVLGFYDSSIDFSWCQLYFVWWLVTYVYFRLSYAAFLLHMHAGIFKPHDFNGVMLVKGFVPKASAYLVIDANHMCIYDSSIQSYVGYWSDITSNPELVLNAPLDNSRVAYSIVPYENRLWRYFFGFILIVIIFGIIHKFATVLSAESALMQSFYDAAYYIAPHKTQRSFCDAFTHTSTVYVWFIPFTFTAFDQCVKAVNQYVADHPGFVYTEDMFAAIKIDTISSPTQQFDYVIAISYFILCFVLLLHTYYKCFRTITFVVCFSSCCELLCMWFNATFASFFYTPSLTVFSHPALTVQVVLLCLLMSWYIGLYKTCNCTRGVCLHCIQPKAVRIQYDSAIGKIDRLIATGPKLCPTHKYFCDHDQGKFSAKAAAIMSRDFSCMAVAGPNEWLSVHYDGAVLPAHKIVTGLVTSSINSSNLLSMSDSNLKECAIPSALTCTPEQYGAAIEVCYAIIDKFSCSTHLYVTEGEISIGVRRREPRSSKVPLDLPDSNTPPPTPRQQLASVPVSMDFCEMVYGPVAGGPTTSTFLPSYFTFLSKDYPLLLNKAVFRTFDATAKYFVVADVWSLFSQSDQQKVAKFFTSKQCKLRIVQLDVNQMNVHGIKPKRFNLWQCILCLLLLLQSANANTLSYFWYDLSTNRVANTPTCGFVPEFAAKFYPVDIPKGSWNDCPILVPIMPNSFAERPGITPIINGLYAYRPPVGGVVSTVPFIFAITSTYHSFMSTIMALTGDTLYETSQIMTNGTFFGLTSVFTEVVGYGVVDVRNLMSGNYTVLLNSQRLAWTKPIIHWSLPVVYTYPFGTRCNTTHCAIKPAETCVSWFFSTFDGYCTDSLSTFWHSCVSTLLGAAYTQGSFVFVTYCFLFFAVCICIIFVLDTIRSRFGPNQTAVTHVFLSVVSFFILYGIVLCGYTSFSVINHFLQLFLMLTFPPLGPGTSSIWFISRIVTFASWFFSFMSLNYMFYVISLFEVLLIFWRYRTPVLPKVKELKIDGHYNPDISVVATHPQYLTTAIVTDICACTGYTLSKMALCASRCHGTLSAYIADPSNVAAWEAYLLAYFCQQCIFASQGTDCTYTPPSVNAVANPVFAAVNRSRSALQSALRKFATPSGDIEKHICMVSTAETMLTGLIYERTLYCPRHIVGSHMASDQTTADDYYRGRLNTSVTVTVAGLQYVATNARIVGTLYVADVECIIVSNATINFASVTPGDVFSVLITMNGAMKGIQSMCMASDYTISGSFGSGTCGSVGYTRLANAFTVVYFHQIQLQTGVHTGCDGLGHMYGNYSDTDGKLQYPTGNSVKVSTINVLAITALYVKACFVTEPATATFEQLIDYITKFSNRYQPITDEHKAQITTLCAHLDVSVNAVLGAFVKGTAQAYYNTASKRRGLVHGMLSYPAGEYTPSEVLAYSASSNYLSALQSTKTKIVGFTLPILVFMISSCCTFASTLLPYPYVSTFCIAFCGAIFVYRRCYTILDSIKISVTCVFFMYLTCILCQTLFLFMQVYGLTDFRFLSPITILFLVFAVLVFLHFTIEYRYAFIGAILFPCLLQVCLPQVFLMNYFAVPAMLLLSASPIALSLIHIYNGVHTNDTRVVVVLRTICLFYNLGVFISFWYRLVYSVGLFHITQLHYFDYSSFVLCTMQAFMPFDMLIISYVSSIPAHYFRSRFISVLRSFWHLHTSLGVEYNEAFGLFSISPNSFAHYLNATFTTSSCMYSKCVNTHWVSFFFHRYADGVFVIDMWFFLCSICIGWLFLNKFGVFRIFNSFGFNFGKYDYHVNSAQFMYMLRHNIPRPTGWLQKILVDLKISHLDHCGPRTMKVGVLQSSIVHGGINVCTAIHNSGKRLSKQEVANVCDAHNSFLQNPTIENFAAVLVQGYKHSPQVESAITSKCATLLKSVEANDEAYIALIASFLHVPGFSDVVHEHCTAAVRVKLHIAPPSNVTHTPSTLQSYIALLLAGSSKTDVFRKKTTLQSDSLSLAEAQSSYDSALSAYNHALAIQSSPDVLRNLKKTCNVTANVLAQSLKLDTKLRKLASSVAASQYKQQRNLTAANRIHAGIVSSIHQCLQKMDLERLMGVIEAAGGVVPMNQLADLISDKATVIVATPEQLKEFSLTIGTPSRFFFRGRTYDLDKIQVCDDNIFIDVDKLSDRALYPIALMGVLVKDTSTACDEFEKAVSQVQDAVDIQSSTELQANEVNFKQLEIVTGFVACASPGGAITFNVAKVIRSHVSGDHKLLAAITNCTNVVGISATSHGSSYVPVYKIALKPIIGGEICNTYLVTTVNPLERAGVCMTILNQTALQASYADPRLHALYTSLVFSFDAPATYLEQDVVIEVKRSLGDASNIATSARVKSPANHNLYHCYSGHSVCVNCFAQQVHSCDGVNYYMIPKTCSDPVKFYIQNRICEGCNNWLDHSSTLKCVCNPSLVSLQSSVNTVAVSPNAPAPLNWVTQTFKANVHVAVNSHLN</sequence>
<keyword evidence="10 13" id="KW-1133">Transmembrane helix</keyword>
<dbReference type="InterPro" id="IPR009003">
    <property type="entry name" value="Peptidase_S1_PA"/>
</dbReference>
<dbReference type="EMBL" id="MK611985">
    <property type="protein sequence ID" value="QEG08236.1"/>
    <property type="molecule type" value="Genomic_RNA"/>
</dbReference>
<feature type="transmembrane region" description="Helical" evidence="13">
    <location>
        <begin position="82"/>
        <end position="106"/>
    </location>
</feature>
<feature type="transmembrane region" description="Helical" evidence="13">
    <location>
        <begin position="2842"/>
        <end position="2869"/>
    </location>
</feature>
<organism evidence="18 19">
    <name type="scientific">Pacific salmon nidovirus</name>
    <dbReference type="NCBI Taxonomy" id="2587487"/>
    <lineage>
        <taxon>Viruses</taxon>
        <taxon>Riboviria</taxon>
        <taxon>Orthornavirae</taxon>
        <taxon>Pisuviricota</taxon>
        <taxon>Pisoniviricetes</taxon>
        <taxon>Nidovirales</taxon>
        <taxon>Cornidovirineae</taxon>
        <taxon>Coronaviridae</taxon>
        <taxon>Pitovirinae</taxon>
        <taxon>Alphapironavirus</taxon>
        <taxon>Samovirus</taxon>
        <taxon>Alphapironavirus salmonis</taxon>
    </lineage>
</organism>
<feature type="domain" description="B30.2/SPRY" evidence="14">
    <location>
        <begin position="1324"/>
        <end position="1514"/>
    </location>
</feature>
<dbReference type="Pfam" id="PF08717">
    <property type="entry name" value="CoV_NSP8"/>
    <property type="match status" value="1"/>
</dbReference>
<dbReference type="GO" id="GO:0008242">
    <property type="term" value="F:omega peptidase activity"/>
    <property type="evidence" value="ECO:0007669"/>
    <property type="project" value="InterPro"/>
</dbReference>
<feature type="domain" description="Peptidase C30" evidence="16">
    <location>
        <begin position="2993"/>
        <end position="3308"/>
    </location>
</feature>
<dbReference type="GO" id="GO:0075523">
    <property type="term" value="P:viral translational frameshifting"/>
    <property type="evidence" value="ECO:0007669"/>
    <property type="project" value="UniProtKB-KW"/>
</dbReference>
<keyword evidence="11 13" id="KW-0472">Membrane</keyword>
<feature type="domain" description="OTU" evidence="15">
    <location>
        <begin position="1079"/>
        <end position="1188"/>
    </location>
</feature>
<dbReference type="GO" id="GO:0016740">
    <property type="term" value="F:transferase activity"/>
    <property type="evidence" value="ECO:0007669"/>
    <property type="project" value="InterPro"/>
</dbReference>
<feature type="transmembrane region" description="Helical" evidence="13">
    <location>
        <begin position="3372"/>
        <end position="3398"/>
    </location>
</feature>
<dbReference type="PANTHER" id="PTHR25465:SF73">
    <property type="entry name" value="E3 UBIQUITIN_ISG15 LIGASE TRIM25 ISOFORM X1"/>
    <property type="match status" value="1"/>
</dbReference>
<feature type="transmembrane region" description="Helical" evidence="13">
    <location>
        <begin position="3626"/>
        <end position="3645"/>
    </location>
</feature>
<evidence type="ECO:0000259" key="17">
    <source>
        <dbReference type="PROSITE" id="PS51950"/>
    </source>
</evidence>
<dbReference type="PROSITE" id="PS51442">
    <property type="entry name" value="M_PRO"/>
    <property type="match status" value="1"/>
</dbReference>
<keyword evidence="9" id="KW-1043">Host membrane</keyword>
<evidence type="ECO:0000256" key="3">
    <source>
        <dbReference type="ARBA" id="ARBA00022692"/>
    </source>
</evidence>
<feature type="transmembrane region" description="Helical" evidence="13">
    <location>
        <begin position="3430"/>
        <end position="3449"/>
    </location>
</feature>
<dbReference type="InterPro" id="IPR013320">
    <property type="entry name" value="ConA-like_dom_sf"/>
</dbReference>
<dbReference type="GO" id="GO:0033644">
    <property type="term" value="C:host cell membrane"/>
    <property type="evidence" value="ECO:0007669"/>
    <property type="project" value="UniProtKB-SubCell"/>
</dbReference>
<feature type="transmembrane region" description="Helical" evidence="13">
    <location>
        <begin position="2750"/>
        <end position="2770"/>
    </location>
</feature>
<dbReference type="InterPro" id="IPR051051">
    <property type="entry name" value="E3_ubiq-ligase_TRIM/RNF"/>
</dbReference>
<dbReference type="PROSITE" id="PS51950">
    <property type="entry name" value="COV_NSP8"/>
    <property type="match status" value="1"/>
</dbReference>
<feature type="transmembrane region" description="Helical" evidence="13">
    <location>
        <begin position="3455"/>
        <end position="3475"/>
    </location>
</feature>
<evidence type="ECO:0000256" key="2">
    <source>
        <dbReference type="ARBA" id="ARBA00022670"/>
    </source>
</evidence>
<feature type="transmembrane region" description="Helical" evidence="13">
    <location>
        <begin position="2129"/>
        <end position="2148"/>
    </location>
</feature>
<keyword evidence="5" id="KW-0688">Ribosomal frameshifting</keyword>
<keyword evidence="6" id="KW-0863">Zinc-finger</keyword>
<feature type="region of interest" description="Disordered" evidence="12">
    <location>
        <begin position="1830"/>
        <end position="1854"/>
    </location>
</feature>
<dbReference type="GO" id="GO:0003723">
    <property type="term" value="F:RNA binding"/>
    <property type="evidence" value="ECO:0007669"/>
    <property type="project" value="InterPro"/>
</dbReference>
<dbReference type="InterPro" id="IPR001870">
    <property type="entry name" value="B30.2/SPRY"/>
</dbReference>
<feature type="transmembrane region" description="Helical" evidence="13">
    <location>
        <begin position="3487"/>
        <end position="3506"/>
    </location>
</feature>
<proteinExistence type="predicted"/>
<feature type="transmembrane region" description="Helical" evidence="13">
    <location>
        <begin position="2817"/>
        <end position="2836"/>
    </location>
</feature>
<dbReference type="InterPro" id="IPR043504">
    <property type="entry name" value="Peptidase_S1_PA_chymotrypsin"/>
</dbReference>
<feature type="domain" description="RdRp Nsp8 cofactor" evidence="17">
    <location>
        <begin position="3862"/>
        <end position="4060"/>
    </location>
</feature>
<keyword evidence="19" id="KW-1185">Reference proteome</keyword>
<evidence type="ECO:0000256" key="10">
    <source>
        <dbReference type="ARBA" id="ARBA00022989"/>
    </source>
</evidence>
<feature type="region of interest" description="Disordered" evidence="12">
    <location>
        <begin position="1"/>
        <end position="20"/>
    </location>
</feature>
<keyword evidence="8" id="KW-0862">Zinc</keyword>
<dbReference type="Gene3D" id="2.60.120.920">
    <property type="match status" value="1"/>
</dbReference>
<dbReference type="GO" id="GO:0008270">
    <property type="term" value="F:zinc ion binding"/>
    <property type="evidence" value="ECO:0007669"/>
    <property type="project" value="UniProtKB-KW"/>
</dbReference>
<evidence type="ECO:0000256" key="8">
    <source>
        <dbReference type="ARBA" id="ARBA00022833"/>
    </source>
</evidence>
<dbReference type="InterPro" id="IPR037230">
    <property type="entry name" value="NSP8_sf_CoV"/>
</dbReference>
<dbReference type="Gene3D" id="2.40.10.10">
    <property type="entry name" value="Trypsin-like serine proteases"/>
    <property type="match status" value="2"/>
</dbReference>
<dbReference type="SUPFAM" id="SSF49899">
    <property type="entry name" value="Concanavalin A-like lectins/glucanases"/>
    <property type="match status" value="1"/>
</dbReference>
<dbReference type="GO" id="GO:0019079">
    <property type="term" value="P:viral genome replication"/>
    <property type="evidence" value="ECO:0007669"/>
    <property type="project" value="InterPro"/>
</dbReference>
<dbReference type="Gene3D" id="6.10.250.2820">
    <property type="match status" value="1"/>
</dbReference>
<evidence type="ECO:0000256" key="5">
    <source>
        <dbReference type="ARBA" id="ARBA00022758"/>
    </source>
</evidence>
<evidence type="ECO:0000256" key="6">
    <source>
        <dbReference type="ARBA" id="ARBA00022771"/>
    </source>
</evidence>
<evidence type="ECO:0000259" key="16">
    <source>
        <dbReference type="PROSITE" id="PS51442"/>
    </source>
</evidence>
<dbReference type="InterPro" id="IPR003323">
    <property type="entry name" value="OTU_dom"/>
</dbReference>
<feature type="transmembrane region" description="Helical" evidence="13">
    <location>
        <begin position="3344"/>
        <end position="3360"/>
    </location>
</feature>
<accession>A0AAE6IRP8</accession>
<evidence type="ECO:0000259" key="14">
    <source>
        <dbReference type="PROSITE" id="PS50188"/>
    </source>
</evidence>
<dbReference type="SUPFAM" id="SSF143076">
    <property type="entry name" value="Coronavirus NSP8-like"/>
    <property type="match status" value="1"/>
</dbReference>
<feature type="transmembrane region" description="Helical" evidence="13">
    <location>
        <begin position="2782"/>
        <end position="2805"/>
    </location>
</feature>
<evidence type="ECO:0000313" key="19">
    <source>
        <dbReference type="Proteomes" id="UP000829907"/>
    </source>
</evidence>
<feature type="region of interest" description="Disordered" evidence="12">
    <location>
        <begin position="2374"/>
        <end position="2398"/>
    </location>
</feature>
<evidence type="ECO:0000256" key="4">
    <source>
        <dbReference type="ARBA" id="ARBA00022723"/>
    </source>
</evidence>
<dbReference type="RefSeq" id="YP_010799912.1">
    <property type="nucleotide sequence ID" value="NC_076697.1"/>
</dbReference>
<dbReference type="SUPFAM" id="SSF50494">
    <property type="entry name" value="Trypsin-like serine proteases"/>
    <property type="match status" value="1"/>
</dbReference>
<dbReference type="GO" id="GO:0004197">
    <property type="term" value="F:cysteine-type endopeptidase activity"/>
    <property type="evidence" value="ECO:0007669"/>
    <property type="project" value="InterPro"/>
</dbReference>
<dbReference type="GO" id="GO:0006508">
    <property type="term" value="P:proteolysis"/>
    <property type="evidence" value="ECO:0007669"/>
    <property type="project" value="UniProtKB-KW"/>
</dbReference>
<dbReference type="InterPro" id="IPR008740">
    <property type="entry name" value="Peptidase_C30_CoV"/>
</dbReference>
<feature type="transmembrane region" description="Helical" evidence="13">
    <location>
        <begin position="2598"/>
        <end position="2618"/>
    </location>
</feature>
<evidence type="ECO:0000256" key="7">
    <source>
        <dbReference type="ARBA" id="ARBA00022801"/>
    </source>
</evidence>
<dbReference type="InterPro" id="IPR014829">
    <property type="entry name" value="NSP8_CoV"/>
</dbReference>
<protein>
    <submittedName>
        <fullName evidence="18">ORF1a polyprotein</fullName>
    </submittedName>
</protein>
<feature type="transmembrane region" description="Helical" evidence="13">
    <location>
        <begin position="3318"/>
        <end position="3338"/>
    </location>
</feature>
<dbReference type="GO" id="GO:0019082">
    <property type="term" value="P:viral protein processing"/>
    <property type="evidence" value="ECO:0007669"/>
    <property type="project" value="InterPro"/>
</dbReference>
<dbReference type="PANTHER" id="PTHR25465">
    <property type="entry name" value="B-BOX DOMAIN CONTAINING"/>
    <property type="match status" value="1"/>
</dbReference>
<dbReference type="Proteomes" id="UP000829907">
    <property type="component" value="Segment"/>
</dbReference>
<feature type="transmembrane region" description="Helical" evidence="13">
    <location>
        <begin position="1915"/>
        <end position="1935"/>
    </location>
</feature>
<dbReference type="KEGG" id="vg:80538353"/>
<dbReference type="GeneID" id="80538353"/>
<feature type="transmembrane region" description="Helical" evidence="13">
    <location>
        <begin position="3404"/>
        <end position="3423"/>
    </location>
</feature>
<evidence type="ECO:0000259" key="15">
    <source>
        <dbReference type="PROSITE" id="PS50802"/>
    </source>
</evidence>
<keyword evidence="2" id="KW-0645">Protease</keyword>
<dbReference type="CDD" id="cd22744">
    <property type="entry name" value="OTU"/>
    <property type="match status" value="1"/>
</dbReference>
<dbReference type="Pfam" id="PF05409">
    <property type="entry name" value="Peptidase_C30"/>
    <property type="match status" value="1"/>
</dbReference>